<proteinExistence type="predicted"/>
<feature type="region of interest" description="Disordered" evidence="1">
    <location>
        <begin position="293"/>
        <end position="317"/>
    </location>
</feature>
<feature type="compositionally biased region" description="Pro residues" evidence="1">
    <location>
        <begin position="306"/>
        <end position="317"/>
    </location>
</feature>
<feature type="region of interest" description="Disordered" evidence="1">
    <location>
        <begin position="485"/>
        <end position="518"/>
    </location>
</feature>
<feature type="region of interest" description="Disordered" evidence="1">
    <location>
        <begin position="404"/>
        <end position="461"/>
    </location>
</feature>
<evidence type="ECO:0000313" key="2">
    <source>
        <dbReference type="EnsemblPlants" id="OMERI08G16310.1"/>
    </source>
</evidence>
<feature type="compositionally biased region" description="Polar residues" evidence="1">
    <location>
        <begin position="425"/>
        <end position="443"/>
    </location>
</feature>
<dbReference type="Gramene" id="OMERI08G16310.1">
    <property type="protein sequence ID" value="OMERI08G16310.1"/>
    <property type="gene ID" value="OMERI08G16310"/>
</dbReference>
<evidence type="ECO:0000313" key="3">
    <source>
        <dbReference type="Proteomes" id="UP000008021"/>
    </source>
</evidence>
<reference evidence="2" key="1">
    <citation type="submission" date="2015-04" db="UniProtKB">
        <authorList>
            <consortium name="EnsemblPlants"/>
        </authorList>
    </citation>
    <scope>IDENTIFICATION</scope>
</reference>
<dbReference type="eggNOG" id="ENOG502R3W1">
    <property type="taxonomic scope" value="Eukaryota"/>
</dbReference>
<sequence length="518" mass="55557">MWFVFVDVARTAAHGVCGGRNRASPPPMGLTGELPLQATLTNPALAEISCGAGMLPNVGSKTVRAAMATIFRGNPVATRSLMPVLNPTTFDGDPVGNKYDNWAPIAPETMSKAGCTSMDLASSANNGSTSVVVESSEVNSVMIPLKMQATGTITSVDAPFRNLRPLERMSVRPLVLKPSAMANPAPRRRMMFHWIFLHLFQSISFSPSLFPLGIMNSRAERALAVLLEQYMRQRVSQSARKRMIAMGRPKDIHELKVMGFCSGKEEDHIPTRMMFTPVPVSVAIPPIADAYTTPSTTALENRRTSCPPPSSMSPPPPRGNLCRIPVATGIIMTVHAVLWIHMLTSAVVPVTPRSSSDGRTGSPQKRDSTLRARRRWMRWWSTARARMKLPRTREMTSPMYALATSEEEEMPKAGKRNSGAMDATASGTAPVTHQRNTHASTPSMFRASPCPSPRSTAAHTAAHAAGPAAIAGYLCASRARTHAAAAAAGRRRSPFAIIPPLAAGSSSGASTSSDELSP</sequence>
<protein>
    <submittedName>
        <fullName evidence="2">Uncharacterized protein</fullName>
    </submittedName>
</protein>
<feature type="compositionally biased region" description="Low complexity" evidence="1">
    <location>
        <begin position="502"/>
        <end position="518"/>
    </location>
</feature>
<dbReference type="Proteomes" id="UP000008021">
    <property type="component" value="Chromosome 8"/>
</dbReference>
<name>A0A0E0EN58_9ORYZ</name>
<accession>A0A0E0EN58</accession>
<feature type="region of interest" description="Disordered" evidence="1">
    <location>
        <begin position="350"/>
        <end position="371"/>
    </location>
</feature>
<keyword evidence="3" id="KW-1185">Reference proteome</keyword>
<dbReference type="AlphaFoldDB" id="A0A0E0EN58"/>
<feature type="compositionally biased region" description="Polar residues" evidence="1">
    <location>
        <begin position="352"/>
        <end position="363"/>
    </location>
</feature>
<organism evidence="2">
    <name type="scientific">Oryza meridionalis</name>
    <dbReference type="NCBI Taxonomy" id="40149"/>
    <lineage>
        <taxon>Eukaryota</taxon>
        <taxon>Viridiplantae</taxon>
        <taxon>Streptophyta</taxon>
        <taxon>Embryophyta</taxon>
        <taxon>Tracheophyta</taxon>
        <taxon>Spermatophyta</taxon>
        <taxon>Magnoliopsida</taxon>
        <taxon>Liliopsida</taxon>
        <taxon>Poales</taxon>
        <taxon>Poaceae</taxon>
        <taxon>BOP clade</taxon>
        <taxon>Oryzoideae</taxon>
        <taxon>Oryzeae</taxon>
        <taxon>Oryzinae</taxon>
        <taxon>Oryza</taxon>
    </lineage>
</organism>
<reference evidence="2" key="2">
    <citation type="submission" date="2018-05" db="EMBL/GenBank/DDBJ databases">
        <title>OmerRS3 (Oryza meridionalis Reference Sequence Version 3).</title>
        <authorList>
            <person name="Zhang J."/>
            <person name="Kudrna D."/>
            <person name="Lee S."/>
            <person name="Talag J."/>
            <person name="Welchert J."/>
            <person name="Wing R.A."/>
        </authorList>
    </citation>
    <scope>NUCLEOTIDE SEQUENCE [LARGE SCALE GENOMIC DNA]</scope>
    <source>
        <strain evidence="2">cv. OR44</strain>
    </source>
</reference>
<dbReference type="EnsemblPlants" id="OMERI08G16310.1">
    <property type="protein sequence ID" value="OMERI08G16310.1"/>
    <property type="gene ID" value="OMERI08G16310"/>
</dbReference>
<evidence type="ECO:0000256" key="1">
    <source>
        <dbReference type="SAM" id="MobiDB-lite"/>
    </source>
</evidence>